<dbReference type="RefSeq" id="XP_018655527.1">
    <property type="nucleotide sequence ID" value="XM_018790156.1"/>
</dbReference>
<sequence length="31" mass="3986">MTEQYHKSYHEILYIIYQNQKKRKLNFLNKI</sequence>
<evidence type="ECO:0000313" key="2">
    <source>
        <dbReference type="WBParaSite" id="Smp_242610.1"/>
    </source>
</evidence>
<evidence type="ECO:0000313" key="1">
    <source>
        <dbReference type="Proteomes" id="UP000008854"/>
    </source>
</evidence>
<name>G4VSU7_SCHMA</name>
<proteinExistence type="predicted"/>
<reference evidence="1" key="1">
    <citation type="journal article" date="2012" name="PLoS Negl. Trop. Dis.">
        <title>A systematically improved high quality genome and transcriptome of the human blood fluke Schistosoma mansoni.</title>
        <authorList>
            <person name="Protasio A.V."/>
            <person name="Tsai I.J."/>
            <person name="Babbage A."/>
            <person name="Nichol S."/>
            <person name="Hunt M."/>
            <person name="Aslett M.A."/>
            <person name="De Silva N."/>
            <person name="Velarde G.S."/>
            <person name="Anderson T.J."/>
            <person name="Clark R.C."/>
            <person name="Davidson C."/>
            <person name="Dillon G.P."/>
            <person name="Holroyd N.E."/>
            <person name="LoVerde P.T."/>
            <person name="Lloyd C."/>
            <person name="McQuillan J."/>
            <person name="Oliveira G."/>
            <person name="Otto T.D."/>
            <person name="Parker-Manuel S.J."/>
            <person name="Quail M.A."/>
            <person name="Wilson R.A."/>
            <person name="Zerlotini A."/>
            <person name="Dunne D.W."/>
            <person name="Berriman M."/>
        </authorList>
    </citation>
    <scope>NUCLEOTIDE SEQUENCE [LARGE SCALE GENOMIC DNA]</scope>
    <source>
        <strain evidence="1">Puerto Rican</strain>
    </source>
</reference>
<dbReference type="KEGG" id="smm:Smp_163150"/>
<dbReference type="AlphaFoldDB" id="G4VSU7"/>
<organism evidence="1 2">
    <name type="scientific">Schistosoma mansoni</name>
    <name type="common">Blood fluke</name>
    <dbReference type="NCBI Taxonomy" id="6183"/>
    <lineage>
        <taxon>Eukaryota</taxon>
        <taxon>Metazoa</taxon>
        <taxon>Spiralia</taxon>
        <taxon>Lophotrochozoa</taxon>
        <taxon>Platyhelminthes</taxon>
        <taxon>Trematoda</taxon>
        <taxon>Digenea</taxon>
        <taxon>Strigeidida</taxon>
        <taxon>Schistosomatoidea</taxon>
        <taxon>Schistosomatidae</taxon>
        <taxon>Schistosoma</taxon>
    </lineage>
</organism>
<accession>G4VSU7</accession>
<reference evidence="2" key="2">
    <citation type="submission" date="2019-11" db="UniProtKB">
        <authorList>
            <consortium name="WormBaseParasite"/>
        </authorList>
    </citation>
    <scope>IDENTIFICATION</scope>
    <source>
        <strain evidence="2">Puerto Rican</strain>
    </source>
</reference>
<dbReference type="WBParaSite" id="Smp_242610.1">
    <property type="protein sequence ID" value="Smp_242610.1"/>
    <property type="gene ID" value="Smp_242610"/>
</dbReference>
<keyword evidence="1" id="KW-1185">Reference proteome</keyword>
<dbReference type="HOGENOM" id="CLU_3399838_0_0_1"/>
<protein>
    <submittedName>
        <fullName evidence="2">Uncharacterized protein</fullName>
    </submittedName>
</protein>
<dbReference type="InParanoid" id="G4VSU7"/>
<dbReference type="CTD" id="8354026"/>
<dbReference type="Proteomes" id="UP000008854">
    <property type="component" value="Unassembled WGS sequence"/>
</dbReference>
<dbReference type="GeneID" id="8354026"/>